<name>A0A919YHX2_9BACL</name>
<reference evidence="2 3" key="1">
    <citation type="submission" date="2021-03" db="EMBL/GenBank/DDBJ databases">
        <title>Antimicrobial resistance genes in bacteria isolated from Japanese honey, and their potential for conferring macrolide and lincosamide resistance in the American foulbrood pathogen Paenibacillus larvae.</title>
        <authorList>
            <person name="Okamoto M."/>
            <person name="Kumagai M."/>
            <person name="Kanamori H."/>
            <person name="Takamatsu D."/>
        </authorList>
    </citation>
    <scope>NUCLEOTIDE SEQUENCE [LARGE SCALE GENOMIC DNA]</scope>
    <source>
        <strain evidence="2 3">J34TS1</strain>
    </source>
</reference>
<evidence type="ECO:0000256" key="1">
    <source>
        <dbReference type="SAM" id="MobiDB-lite"/>
    </source>
</evidence>
<keyword evidence="3" id="KW-1185">Reference proteome</keyword>
<dbReference type="AlphaFoldDB" id="A0A919YHX2"/>
<dbReference type="EMBL" id="BORT01000043">
    <property type="protein sequence ID" value="GIO51064.1"/>
    <property type="molecule type" value="Genomic_DNA"/>
</dbReference>
<gene>
    <name evidence="2" type="ORF">J34TS1_58290</name>
</gene>
<comment type="caution">
    <text evidence="2">The sequence shown here is derived from an EMBL/GenBank/DDBJ whole genome shotgun (WGS) entry which is preliminary data.</text>
</comment>
<proteinExistence type="predicted"/>
<feature type="region of interest" description="Disordered" evidence="1">
    <location>
        <begin position="1"/>
        <end position="23"/>
    </location>
</feature>
<organism evidence="2 3">
    <name type="scientific">Paenibacillus azoreducens</name>
    <dbReference type="NCBI Taxonomy" id="116718"/>
    <lineage>
        <taxon>Bacteria</taxon>
        <taxon>Bacillati</taxon>
        <taxon>Bacillota</taxon>
        <taxon>Bacilli</taxon>
        <taxon>Bacillales</taxon>
        <taxon>Paenibacillaceae</taxon>
        <taxon>Paenibacillus</taxon>
    </lineage>
</organism>
<evidence type="ECO:0000313" key="2">
    <source>
        <dbReference type="EMBL" id="GIO51064.1"/>
    </source>
</evidence>
<dbReference type="Proteomes" id="UP000682811">
    <property type="component" value="Unassembled WGS sequence"/>
</dbReference>
<evidence type="ECO:0000313" key="3">
    <source>
        <dbReference type="Proteomes" id="UP000682811"/>
    </source>
</evidence>
<protein>
    <submittedName>
        <fullName evidence="2">Uncharacterized protein</fullName>
    </submittedName>
</protein>
<sequence>MEETKGDSSEIPGRGSHVRVDTVRGQGGNPALFEIYIFLSPRKVFGISIEA</sequence>
<accession>A0A919YHX2</accession>